<protein>
    <recommendedName>
        <fullName evidence="6">GRF-type domain-containing protein</fullName>
    </recommendedName>
</protein>
<gene>
    <name evidence="7" type="ORF">QYE76_057163</name>
</gene>
<accession>A0AAD8T3L7</accession>
<evidence type="ECO:0000256" key="5">
    <source>
        <dbReference type="SAM" id="Coils"/>
    </source>
</evidence>
<organism evidence="7 8">
    <name type="scientific">Lolium multiflorum</name>
    <name type="common">Italian ryegrass</name>
    <name type="synonym">Lolium perenne subsp. multiflorum</name>
    <dbReference type="NCBI Taxonomy" id="4521"/>
    <lineage>
        <taxon>Eukaryota</taxon>
        <taxon>Viridiplantae</taxon>
        <taxon>Streptophyta</taxon>
        <taxon>Embryophyta</taxon>
        <taxon>Tracheophyta</taxon>
        <taxon>Spermatophyta</taxon>
        <taxon>Magnoliopsida</taxon>
        <taxon>Liliopsida</taxon>
        <taxon>Poales</taxon>
        <taxon>Poaceae</taxon>
        <taxon>BOP clade</taxon>
        <taxon>Pooideae</taxon>
        <taxon>Poodae</taxon>
        <taxon>Poeae</taxon>
        <taxon>Poeae Chloroplast Group 2 (Poeae type)</taxon>
        <taxon>Loliodinae</taxon>
        <taxon>Loliinae</taxon>
        <taxon>Lolium</taxon>
    </lineage>
</organism>
<evidence type="ECO:0000259" key="6">
    <source>
        <dbReference type="PROSITE" id="PS51999"/>
    </source>
</evidence>
<keyword evidence="8" id="KW-1185">Reference proteome</keyword>
<keyword evidence="2 4" id="KW-0863">Zinc-finger</keyword>
<sequence>MPSWNDGESSEDSLLSDFDYGHGLSPRKPIPETILDTEFTGYDDCDLRCNHDMPMYRLVCFEGENTGRRFLACGCKDEEMCDKVEWVDGPWPPPLQRSLVKLWAMHDEERDSRIHGNVEYATKNYQLTLQKKELEKKNMELHKQVGNALEYVSEITSHDLELEVAKREKAEQEVISLREEKKRLEHELAKRPKTDDECSTLKEEKKRLEYYVAELLKQSHALKDKMKKIAEICGE</sequence>
<dbReference type="AlphaFoldDB" id="A0AAD8T3L7"/>
<dbReference type="EMBL" id="JAUUTY010000003">
    <property type="protein sequence ID" value="KAK1669004.1"/>
    <property type="molecule type" value="Genomic_DNA"/>
</dbReference>
<proteinExistence type="predicted"/>
<dbReference type="PANTHER" id="PTHR35163:SF12">
    <property type="entry name" value="OS05G0134500 PROTEIN"/>
    <property type="match status" value="1"/>
</dbReference>
<dbReference type="GO" id="GO:0008270">
    <property type="term" value="F:zinc ion binding"/>
    <property type="evidence" value="ECO:0007669"/>
    <property type="project" value="UniProtKB-KW"/>
</dbReference>
<dbReference type="Proteomes" id="UP001231189">
    <property type="component" value="Unassembled WGS sequence"/>
</dbReference>
<keyword evidence="3" id="KW-0862">Zinc</keyword>
<reference evidence="7" key="1">
    <citation type="submission" date="2023-07" db="EMBL/GenBank/DDBJ databases">
        <title>A chromosome-level genome assembly of Lolium multiflorum.</title>
        <authorList>
            <person name="Chen Y."/>
            <person name="Copetti D."/>
            <person name="Kolliker R."/>
            <person name="Studer B."/>
        </authorList>
    </citation>
    <scope>NUCLEOTIDE SEQUENCE</scope>
    <source>
        <strain evidence="7">02402/16</strain>
        <tissue evidence="7">Leaf</tissue>
    </source>
</reference>
<comment type="caution">
    <text evidence="7">The sequence shown here is derived from an EMBL/GenBank/DDBJ whole genome shotgun (WGS) entry which is preliminary data.</text>
</comment>
<evidence type="ECO:0000256" key="3">
    <source>
        <dbReference type="ARBA" id="ARBA00022833"/>
    </source>
</evidence>
<evidence type="ECO:0000256" key="2">
    <source>
        <dbReference type="ARBA" id="ARBA00022771"/>
    </source>
</evidence>
<evidence type="ECO:0000313" key="7">
    <source>
        <dbReference type="EMBL" id="KAK1669004.1"/>
    </source>
</evidence>
<evidence type="ECO:0000256" key="1">
    <source>
        <dbReference type="ARBA" id="ARBA00022723"/>
    </source>
</evidence>
<keyword evidence="1" id="KW-0479">Metal-binding</keyword>
<evidence type="ECO:0000256" key="4">
    <source>
        <dbReference type="PROSITE-ProRule" id="PRU01343"/>
    </source>
</evidence>
<name>A0AAD8T3L7_LOLMU</name>
<dbReference type="PANTHER" id="PTHR35163">
    <property type="entry name" value="OS02G0467300 PROTEIN"/>
    <property type="match status" value="1"/>
</dbReference>
<feature type="coiled-coil region" evidence="5">
    <location>
        <begin position="124"/>
        <end position="187"/>
    </location>
</feature>
<dbReference type="PROSITE" id="PS51999">
    <property type="entry name" value="ZF_GRF"/>
    <property type="match status" value="1"/>
</dbReference>
<evidence type="ECO:0000313" key="8">
    <source>
        <dbReference type="Proteomes" id="UP001231189"/>
    </source>
</evidence>
<feature type="domain" description="GRF-type" evidence="6">
    <location>
        <begin position="45"/>
        <end position="90"/>
    </location>
</feature>
<keyword evidence="5" id="KW-0175">Coiled coil</keyword>
<dbReference type="InterPro" id="IPR010666">
    <property type="entry name" value="Znf_GRF"/>
</dbReference>